<feature type="region of interest" description="Disordered" evidence="1">
    <location>
        <begin position="1"/>
        <end position="59"/>
    </location>
</feature>
<feature type="compositionally biased region" description="Polar residues" evidence="1">
    <location>
        <begin position="1"/>
        <end position="10"/>
    </location>
</feature>
<dbReference type="RefSeq" id="WP_183443195.1">
    <property type="nucleotide sequence ID" value="NZ_JACHXD010000017.1"/>
</dbReference>
<protein>
    <submittedName>
        <fullName evidence="2">Uncharacterized protein</fullName>
    </submittedName>
</protein>
<keyword evidence="3" id="KW-1185">Reference proteome</keyword>
<proteinExistence type="predicted"/>
<dbReference type="AlphaFoldDB" id="A0A7W5BE43"/>
<evidence type="ECO:0000313" key="2">
    <source>
        <dbReference type="EMBL" id="MBB3121483.1"/>
    </source>
</evidence>
<reference evidence="2 3" key="1">
    <citation type="submission" date="2020-08" db="EMBL/GenBank/DDBJ databases">
        <title>Genomic Encyclopedia of Type Strains, Phase III (KMG-III): the genomes of soil and plant-associated and newly described type strains.</title>
        <authorList>
            <person name="Whitman W."/>
        </authorList>
    </citation>
    <scope>NUCLEOTIDE SEQUENCE [LARGE SCALE GENOMIC DNA]</scope>
    <source>
        <strain evidence="2 3">CECT 8897</strain>
    </source>
</reference>
<dbReference type="Proteomes" id="UP000541535">
    <property type="component" value="Unassembled WGS sequence"/>
</dbReference>
<gene>
    <name evidence="2" type="ORF">FHS03_004561</name>
</gene>
<accession>A0A7W5BE43</accession>
<sequence>MMNLTGSWTHSFEEDEGSVQVFRPTQSFDFPPARRGRETVDFGMGGGPVVRGMPGADDRQQHSHVNLTALGMNRFRLEGPGMPGQVFELVEARSDVLKLRQD</sequence>
<name>A0A7W5BE43_9BURK</name>
<evidence type="ECO:0000256" key="1">
    <source>
        <dbReference type="SAM" id="MobiDB-lite"/>
    </source>
</evidence>
<organism evidence="2 3">
    <name type="scientific">Pseudoduganella violacea</name>
    <dbReference type="NCBI Taxonomy" id="1715466"/>
    <lineage>
        <taxon>Bacteria</taxon>
        <taxon>Pseudomonadati</taxon>
        <taxon>Pseudomonadota</taxon>
        <taxon>Betaproteobacteria</taxon>
        <taxon>Burkholderiales</taxon>
        <taxon>Oxalobacteraceae</taxon>
        <taxon>Telluria group</taxon>
        <taxon>Pseudoduganella</taxon>
    </lineage>
</organism>
<comment type="caution">
    <text evidence="2">The sequence shown here is derived from an EMBL/GenBank/DDBJ whole genome shotgun (WGS) entry which is preliminary data.</text>
</comment>
<dbReference type="EMBL" id="JACHXD010000017">
    <property type="protein sequence ID" value="MBB3121483.1"/>
    <property type="molecule type" value="Genomic_DNA"/>
</dbReference>
<evidence type="ECO:0000313" key="3">
    <source>
        <dbReference type="Proteomes" id="UP000541535"/>
    </source>
</evidence>